<keyword evidence="7" id="KW-1185">Reference proteome</keyword>
<dbReference type="AlphaFoldDB" id="A0A1H7TRR5"/>
<evidence type="ECO:0000313" key="7">
    <source>
        <dbReference type="Proteomes" id="UP000198953"/>
    </source>
</evidence>
<dbReference type="Proteomes" id="UP000198953">
    <property type="component" value="Unassembled WGS sequence"/>
</dbReference>
<sequence>MTSMPGDRRPRPSDADLRASVQKDMDRVEEPARLMRVSSMARALLQEAKQIHLDLGARERLLGMYERAVAEIAQSVAPELRDELDRLRPAPGDGLPTEMEIRVLQSQLVGWLEGVFQGIQVGLQLQQAAARQQQLGLRYEVVPPSERPKPPSGGPYL</sequence>
<accession>A0A1H7TRR5</accession>
<dbReference type="STRING" id="46177.SAMN05660976_03632"/>
<dbReference type="InterPro" id="IPR019695">
    <property type="entry name" value="Proteasome_act"/>
</dbReference>
<comment type="similarity">
    <text evidence="1">Belongs to the Bpa family.</text>
</comment>
<organism evidence="6 7">
    <name type="scientific">Nonomuraea pusilla</name>
    <dbReference type="NCBI Taxonomy" id="46177"/>
    <lineage>
        <taxon>Bacteria</taxon>
        <taxon>Bacillati</taxon>
        <taxon>Actinomycetota</taxon>
        <taxon>Actinomycetes</taxon>
        <taxon>Streptosporangiales</taxon>
        <taxon>Streptosporangiaceae</taxon>
        <taxon>Nonomuraea</taxon>
    </lineage>
</organism>
<proteinExistence type="inferred from homology"/>
<keyword evidence="4" id="KW-0647">Proteasome</keyword>
<protein>
    <recommendedName>
        <fullName evidence="3">Bacterial proteasome activator</fullName>
    </recommendedName>
</protein>
<evidence type="ECO:0000256" key="3">
    <source>
        <dbReference type="ARBA" id="ARBA00014831"/>
    </source>
</evidence>
<feature type="region of interest" description="Disordered" evidence="5">
    <location>
        <begin position="1"/>
        <end position="25"/>
    </location>
</feature>
<evidence type="ECO:0000256" key="1">
    <source>
        <dbReference type="ARBA" id="ARBA00006639"/>
    </source>
</evidence>
<name>A0A1H7TRR5_9ACTN</name>
<evidence type="ECO:0000313" key="6">
    <source>
        <dbReference type="EMBL" id="SEL87612.1"/>
    </source>
</evidence>
<comment type="subunit">
    <text evidence="2">Forms a homooligomeric, either hexameric or heptameric, ring-like structure which stacks co-axially with the proteasomal alpha-rings.</text>
</comment>
<dbReference type="EMBL" id="FOBF01000007">
    <property type="protein sequence ID" value="SEL87612.1"/>
    <property type="molecule type" value="Genomic_DNA"/>
</dbReference>
<dbReference type="RefSeq" id="WP_082534806.1">
    <property type="nucleotide sequence ID" value="NZ_BBZG01000001.1"/>
</dbReference>
<evidence type="ECO:0000256" key="5">
    <source>
        <dbReference type="SAM" id="MobiDB-lite"/>
    </source>
</evidence>
<evidence type="ECO:0000256" key="4">
    <source>
        <dbReference type="ARBA" id="ARBA00022942"/>
    </source>
</evidence>
<evidence type="ECO:0000256" key="2">
    <source>
        <dbReference type="ARBA" id="ARBA00011402"/>
    </source>
</evidence>
<dbReference type="GO" id="GO:0061136">
    <property type="term" value="P:regulation of proteasomal protein catabolic process"/>
    <property type="evidence" value="ECO:0007669"/>
    <property type="project" value="InterPro"/>
</dbReference>
<gene>
    <name evidence="6" type="ORF">SAMN05660976_03632</name>
</gene>
<dbReference type="Pfam" id="PF10759">
    <property type="entry name" value="BPA"/>
    <property type="match status" value="1"/>
</dbReference>
<dbReference type="OrthoDB" id="3541342at2"/>
<dbReference type="GO" id="GO:0000502">
    <property type="term" value="C:proteasome complex"/>
    <property type="evidence" value="ECO:0007669"/>
    <property type="project" value="UniProtKB-KW"/>
</dbReference>
<reference evidence="6 7" key="1">
    <citation type="submission" date="2016-10" db="EMBL/GenBank/DDBJ databases">
        <authorList>
            <person name="de Groot N.N."/>
        </authorList>
    </citation>
    <scope>NUCLEOTIDE SEQUENCE [LARGE SCALE GENOMIC DNA]</scope>
    <source>
        <strain evidence="6 7">DSM 43357</strain>
    </source>
</reference>